<comment type="caution">
    <text evidence="3">The sequence shown here is derived from an EMBL/GenBank/DDBJ whole genome shotgun (WGS) entry which is preliminary data.</text>
</comment>
<dbReference type="CDD" id="cd00051">
    <property type="entry name" value="EFh"/>
    <property type="match status" value="1"/>
</dbReference>
<proteinExistence type="predicted"/>
<gene>
    <name evidence="3" type="ORF">CCMP2556_LOCUS22833</name>
</gene>
<evidence type="ECO:0000256" key="1">
    <source>
        <dbReference type="SAM" id="MobiDB-lite"/>
    </source>
</evidence>
<feature type="domain" description="EF-hand" evidence="2">
    <location>
        <begin position="136"/>
        <end position="171"/>
    </location>
</feature>
<sequence>MDHDGDGQISVPLERMGRMGKEQVEMVEEAEETNDPFKVFKVAEVEKELRVLKEQGIMDKDMNRREVERVFRDWDTDNSGAMLKDFSYTEFLAATFCRKTCLTDAVCREAFNTLDKNKDGLLDLNELHTGRMLGHVDMEELKETLEDLDQNGDSLLDCNEFITMLRTTTSAKTPRASRSNTNTSFGLRSRADTQTSLGGASPGTLSAKSTGVAETGVAE</sequence>
<dbReference type="EMBL" id="CAXAMN010014335">
    <property type="protein sequence ID" value="CAK9043044.1"/>
    <property type="molecule type" value="Genomic_DNA"/>
</dbReference>
<organism evidence="3 4">
    <name type="scientific">Durusdinium trenchii</name>
    <dbReference type="NCBI Taxonomy" id="1381693"/>
    <lineage>
        <taxon>Eukaryota</taxon>
        <taxon>Sar</taxon>
        <taxon>Alveolata</taxon>
        <taxon>Dinophyceae</taxon>
        <taxon>Suessiales</taxon>
        <taxon>Symbiodiniaceae</taxon>
        <taxon>Durusdinium</taxon>
    </lineage>
</organism>
<protein>
    <recommendedName>
        <fullName evidence="2">EF-hand domain-containing protein</fullName>
    </recommendedName>
</protein>
<evidence type="ECO:0000259" key="2">
    <source>
        <dbReference type="PROSITE" id="PS50222"/>
    </source>
</evidence>
<dbReference type="InterPro" id="IPR002048">
    <property type="entry name" value="EF_hand_dom"/>
</dbReference>
<dbReference type="Gene3D" id="1.10.238.10">
    <property type="entry name" value="EF-hand"/>
    <property type="match status" value="2"/>
</dbReference>
<evidence type="ECO:0000313" key="4">
    <source>
        <dbReference type="Proteomes" id="UP001642484"/>
    </source>
</evidence>
<dbReference type="SMART" id="SM00054">
    <property type="entry name" value="EFh"/>
    <property type="match status" value="3"/>
</dbReference>
<name>A0ABP0LYL0_9DINO</name>
<dbReference type="Proteomes" id="UP001642484">
    <property type="component" value="Unassembled WGS sequence"/>
</dbReference>
<dbReference type="InterPro" id="IPR011992">
    <property type="entry name" value="EF-hand-dom_pair"/>
</dbReference>
<feature type="compositionally biased region" description="Polar residues" evidence="1">
    <location>
        <begin position="169"/>
        <end position="209"/>
    </location>
</feature>
<feature type="region of interest" description="Disordered" evidence="1">
    <location>
        <begin position="169"/>
        <end position="219"/>
    </location>
</feature>
<accession>A0ABP0LYL0</accession>
<dbReference type="Pfam" id="PF13499">
    <property type="entry name" value="EF-hand_7"/>
    <property type="match status" value="1"/>
</dbReference>
<dbReference type="SUPFAM" id="SSF47473">
    <property type="entry name" value="EF-hand"/>
    <property type="match status" value="1"/>
</dbReference>
<reference evidence="3 4" key="1">
    <citation type="submission" date="2024-02" db="EMBL/GenBank/DDBJ databases">
        <authorList>
            <person name="Chen Y."/>
            <person name="Shah S."/>
            <person name="Dougan E. K."/>
            <person name="Thang M."/>
            <person name="Chan C."/>
        </authorList>
    </citation>
    <scope>NUCLEOTIDE SEQUENCE [LARGE SCALE GENOMIC DNA]</scope>
</reference>
<keyword evidence="4" id="KW-1185">Reference proteome</keyword>
<dbReference type="PROSITE" id="PS50222">
    <property type="entry name" value="EF_HAND_2"/>
    <property type="match status" value="2"/>
</dbReference>
<evidence type="ECO:0000313" key="3">
    <source>
        <dbReference type="EMBL" id="CAK9043044.1"/>
    </source>
</evidence>
<feature type="domain" description="EF-hand" evidence="2">
    <location>
        <begin position="102"/>
        <end position="128"/>
    </location>
</feature>